<dbReference type="AlphaFoldDB" id="A0A3Q9IPP4"/>
<accession>A0A3Q9IPP4</accession>
<dbReference type="Gene3D" id="1.25.40.390">
    <property type="match status" value="2"/>
</dbReference>
<dbReference type="Proteomes" id="UP000270673">
    <property type="component" value="Chromosome"/>
</dbReference>
<dbReference type="Pfam" id="PF14322">
    <property type="entry name" value="SusD-like_3"/>
    <property type="match status" value="1"/>
</dbReference>
<feature type="chain" id="PRO_5018675661" description="SusD-like N-terminal domain-containing protein" evidence="1">
    <location>
        <begin position="26"/>
        <end position="515"/>
    </location>
</feature>
<dbReference type="KEGG" id="buy:D8S85_15635"/>
<feature type="signal peptide" evidence="1">
    <location>
        <begin position="1"/>
        <end position="25"/>
    </location>
</feature>
<evidence type="ECO:0000259" key="2">
    <source>
        <dbReference type="Pfam" id="PF14322"/>
    </source>
</evidence>
<sequence length="515" mass="58646">MMPIMKNIKILPIVLALFFSGCLCSCNDWLETGSNDEVLEDDAFSSAKGFRSALIGIYRLVASENLYGQELTWGLLSSISWNYQPGYAIPKYRGALQHDDYTDNNTKTVVSSVWGAAYNAIANCNNLLKQIESSNANFEYTWEKDMIMAEARGLRALLHFEMLRLFAPAPITGYKGTTIPYVTDYPNLLPQHKSMDEVLTSIIEDLEYAKQTLRPIDVDELRNKSVWIVNGNRMDNIEYVLFQGVLNLKSDGTREGYGNGFFAFRGYRFNYWGATALLARVYSYMRDNTKAEQYADTILNDWVGSDKFHLYSQNPKAASNPNAIDGKRIPEPLIAFWNDKVCDNYTSAISKIYNRIVNLQYLFDGDLSDDYRYTNLYNSSNYRYRVWDGQDASYSTNNSIVNYSNPLIPVLELPEIYLIKAECLAARGEIAGAVALLKEIRDARGCTNSISASDYDSFMEKLVNEANRDFIARGQTWHFLKKLNWPKLYNGTPANKTVPDGWYVLPMPDSETAYY</sequence>
<feature type="domain" description="SusD-like N-terminal" evidence="2">
    <location>
        <begin position="44"/>
        <end position="213"/>
    </location>
</feature>
<dbReference type="GO" id="GO:0009279">
    <property type="term" value="C:cell outer membrane"/>
    <property type="evidence" value="ECO:0007669"/>
    <property type="project" value="UniProtKB-SubCell"/>
</dbReference>
<keyword evidence="1" id="KW-0732">Signal</keyword>
<protein>
    <recommendedName>
        <fullName evidence="2">SusD-like N-terminal domain-containing protein</fullName>
    </recommendedName>
</protein>
<dbReference type="EMBL" id="CP032819">
    <property type="protein sequence ID" value="AZS30835.1"/>
    <property type="molecule type" value="Genomic_DNA"/>
</dbReference>
<proteinExistence type="predicted"/>
<dbReference type="InterPro" id="IPR011990">
    <property type="entry name" value="TPR-like_helical_dom_sf"/>
</dbReference>
<dbReference type="PROSITE" id="PS51257">
    <property type="entry name" value="PROKAR_LIPOPROTEIN"/>
    <property type="match status" value="1"/>
</dbReference>
<name>A0A3Q9IPP4_9BACT</name>
<evidence type="ECO:0000313" key="3">
    <source>
        <dbReference type="EMBL" id="AZS30835.1"/>
    </source>
</evidence>
<evidence type="ECO:0000313" key="4">
    <source>
        <dbReference type="Proteomes" id="UP000270673"/>
    </source>
</evidence>
<organism evidence="3 4">
    <name type="scientific">Butyricimonas faecalis</name>
    <dbReference type="NCBI Taxonomy" id="2093856"/>
    <lineage>
        <taxon>Bacteria</taxon>
        <taxon>Pseudomonadati</taxon>
        <taxon>Bacteroidota</taxon>
        <taxon>Bacteroidia</taxon>
        <taxon>Bacteroidales</taxon>
        <taxon>Odoribacteraceae</taxon>
        <taxon>Butyricimonas</taxon>
    </lineage>
</organism>
<dbReference type="InterPro" id="IPR033985">
    <property type="entry name" value="SusD-like_N"/>
</dbReference>
<evidence type="ECO:0000256" key="1">
    <source>
        <dbReference type="SAM" id="SignalP"/>
    </source>
</evidence>
<keyword evidence="4" id="KW-1185">Reference proteome</keyword>
<gene>
    <name evidence="3" type="ORF">D8S85_15635</name>
</gene>
<dbReference type="OrthoDB" id="5694214at2"/>
<reference evidence="3 4" key="1">
    <citation type="submission" date="2018-10" db="EMBL/GenBank/DDBJ databases">
        <title>Butyricimonas faecalis sp. nov., isolated from human faeces and emended description of the genus Butyricimonas.</title>
        <authorList>
            <person name="Le Roy T."/>
            <person name="Van der Smissen P."/>
            <person name="Paquot A."/>
            <person name="Delzenne N."/>
            <person name="Muccioli G."/>
            <person name="Collet J.-F."/>
            <person name="Cani P.D."/>
        </authorList>
    </citation>
    <scope>NUCLEOTIDE SEQUENCE [LARGE SCALE GENOMIC DNA]</scope>
    <source>
        <strain evidence="3 4">H184</strain>
    </source>
</reference>
<dbReference type="SUPFAM" id="SSF48452">
    <property type="entry name" value="TPR-like"/>
    <property type="match status" value="1"/>
</dbReference>